<protein>
    <submittedName>
        <fullName evidence="5">BlaI/MecI/CopY family transcriptional regulator</fullName>
    </submittedName>
</protein>
<evidence type="ECO:0000313" key="6">
    <source>
        <dbReference type="Proteomes" id="UP001058271"/>
    </source>
</evidence>
<keyword evidence="6" id="KW-1185">Reference proteome</keyword>
<dbReference type="Proteomes" id="UP001058271">
    <property type="component" value="Chromosome"/>
</dbReference>
<dbReference type="RefSeq" id="WP_260722716.1">
    <property type="nucleotide sequence ID" value="NZ_BAAABS010000062.1"/>
</dbReference>
<organism evidence="5 6">
    <name type="scientific">Dactylosporangium roseum</name>
    <dbReference type="NCBI Taxonomy" id="47989"/>
    <lineage>
        <taxon>Bacteria</taxon>
        <taxon>Bacillati</taxon>
        <taxon>Actinomycetota</taxon>
        <taxon>Actinomycetes</taxon>
        <taxon>Micromonosporales</taxon>
        <taxon>Micromonosporaceae</taxon>
        <taxon>Dactylosporangium</taxon>
    </lineage>
</organism>
<evidence type="ECO:0000256" key="4">
    <source>
        <dbReference type="ARBA" id="ARBA00023163"/>
    </source>
</evidence>
<evidence type="ECO:0000256" key="1">
    <source>
        <dbReference type="ARBA" id="ARBA00011046"/>
    </source>
</evidence>
<gene>
    <name evidence="5" type="ORF">Drose_19300</name>
</gene>
<dbReference type="SUPFAM" id="SSF46785">
    <property type="entry name" value="Winged helix' DNA-binding domain"/>
    <property type="match status" value="1"/>
</dbReference>
<keyword evidence="2" id="KW-0805">Transcription regulation</keyword>
<dbReference type="InterPro" id="IPR036390">
    <property type="entry name" value="WH_DNA-bd_sf"/>
</dbReference>
<sequence length="122" mass="13156">MAGLGELERDIMAELWDADGPLTVRQVHERLNRHRDIAYTTVMTVLDRLAKKGVVAQQKADRAYRYTATQTREEMTAALMLDALSATPDGPARDAALAHFVGRVGPAGAAALAAALKAAENR</sequence>
<dbReference type="Gene3D" id="1.10.10.10">
    <property type="entry name" value="Winged helix-like DNA-binding domain superfamily/Winged helix DNA-binding domain"/>
    <property type="match status" value="1"/>
</dbReference>
<dbReference type="InterPro" id="IPR005650">
    <property type="entry name" value="BlaI_family"/>
</dbReference>
<evidence type="ECO:0000256" key="2">
    <source>
        <dbReference type="ARBA" id="ARBA00023015"/>
    </source>
</evidence>
<evidence type="ECO:0000313" key="5">
    <source>
        <dbReference type="EMBL" id="UWZ33465.1"/>
    </source>
</evidence>
<reference evidence="5" key="1">
    <citation type="submission" date="2021-04" db="EMBL/GenBank/DDBJ databases">
        <title>Biosynthetic gene clusters of Dactylosporangioum roseum.</title>
        <authorList>
            <person name="Hartkoorn R.C."/>
            <person name="Beaudoing E."/>
            <person name="Hot D."/>
            <person name="Moureu S."/>
        </authorList>
    </citation>
    <scope>NUCLEOTIDE SEQUENCE</scope>
    <source>
        <strain evidence="5">NRRL B-16295</strain>
    </source>
</reference>
<keyword evidence="3" id="KW-0238">DNA-binding</keyword>
<dbReference type="Pfam" id="PF03965">
    <property type="entry name" value="Penicillinase_R"/>
    <property type="match status" value="1"/>
</dbReference>
<dbReference type="EMBL" id="CP073721">
    <property type="protein sequence ID" value="UWZ33465.1"/>
    <property type="molecule type" value="Genomic_DNA"/>
</dbReference>
<dbReference type="InterPro" id="IPR036388">
    <property type="entry name" value="WH-like_DNA-bd_sf"/>
</dbReference>
<evidence type="ECO:0000256" key="3">
    <source>
        <dbReference type="ARBA" id="ARBA00023125"/>
    </source>
</evidence>
<accession>A0ABY5YXE3</accession>
<dbReference type="Gene3D" id="6.10.140.850">
    <property type="match status" value="1"/>
</dbReference>
<name>A0ABY5YXE3_9ACTN</name>
<proteinExistence type="inferred from homology"/>
<comment type="similarity">
    <text evidence="1">Belongs to the BlaI transcriptional regulatory family.</text>
</comment>
<keyword evidence="4" id="KW-0804">Transcription</keyword>